<protein>
    <submittedName>
        <fullName evidence="2">Uncharacterized protein</fullName>
    </submittedName>
</protein>
<reference evidence="3" key="1">
    <citation type="submission" date="2015-03" db="EMBL/GenBank/DDBJ databases">
        <authorList>
            <consortium name="Pathogen Informatics"/>
        </authorList>
    </citation>
    <scope>NUCLEOTIDE SEQUENCE [LARGE SCALE GENOMIC DNA]</scope>
    <source>
        <strain evidence="3">NCTC11134</strain>
        <plasmid evidence="3">2</plasmid>
    </source>
</reference>
<feature type="transmembrane region" description="Helical" evidence="1">
    <location>
        <begin position="38"/>
        <end position="54"/>
    </location>
</feature>
<sequence>MSSGPGDRFRPLVYPGAVTVGALAVCAVLLPLADADQLAALATVMLVIVGYSGVRAARALGVVSTGVPAGERLSARRVRQQHRLVSRSWLEITAGDRRWWVPVYFAPELVGLTVAEVHCAQAGSEGRSRLRFAGNRLSLREFETGAAGGAATGAVRLRVYPSGRARTSEPPGRLIDNPVRSAPDADERARVAARVLRRLLLDAQPAVAAPVAALLWVYLDGGGLPAFTGALVVGAAAAVWLTAVRGSDPS</sequence>
<feature type="transmembrane region" description="Helical" evidence="1">
    <location>
        <begin position="224"/>
        <end position="244"/>
    </location>
</feature>
<keyword evidence="1" id="KW-1133">Transmembrane helix</keyword>
<geneLocation type="plasmid" evidence="2">
    <name>2</name>
</geneLocation>
<accession>A0A0H5NYU1</accession>
<keyword evidence="2" id="KW-0614">Plasmid</keyword>
<dbReference type="EMBL" id="LN868939">
    <property type="protein sequence ID" value="CRY80850.1"/>
    <property type="molecule type" value="Genomic_DNA"/>
</dbReference>
<keyword evidence="1" id="KW-0812">Transmembrane</keyword>
<evidence type="ECO:0000313" key="3">
    <source>
        <dbReference type="Proteomes" id="UP000057820"/>
    </source>
</evidence>
<organism evidence="2 3">
    <name type="scientific">Nocardia farcinica</name>
    <dbReference type="NCBI Taxonomy" id="37329"/>
    <lineage>
        <taxon>Bacteria</taxon>
        <taxon>Bacillati</taxon>
        <taxon>Actinomycetota</taxon>
        <taxon>Actinomycetes</taxon>
        <taxon>Mycobacteriales</taxon>
        <taxon>Nocardiaceae</taxon>
        <taxon>Nocardia</taxon>
    </lineage>
</organism>
<keyword evidence="1" id="KW-0472">Membrane</keyword>
<dbReference type="RefSeq" id="WP_060593855.1">
    <property type="nucleotide sequence ID" value="NZ_CP031418.1"/>
</dbReference>
<gene>
    <name evidence="2" type="ORF">ERS450000_04075</name>
</gene>
<proteinExistence type="predicted"/>
<name>A0A0H5NYU1_NOCFR</name>
<dbReference type="Proteomes" id="UP000057820">
    <property type="component" value="Plasmid 2"/>
</dbReference>
<dbReference type="KEGG" id="nfr:ERS450000_04075"/>
<feature type="transmembrane region" description="Helical" evidence="1">
    <location>
        <begin position="199"/>
        <end position="218"/>
    </location>
</feature>
<evidence type="ECO:0000256" key="1">
    <source>
        <dbReference type="SAM" id="Phobius"/>
    </source>
</evidence>
<evidence type="ECO:0000313" key="2">
    <source>
        <dbReference type="EMBL" id="CRY80850.1"/>
    </source>
</evidence>
<feature type="transmembrane region" description="Helical" evidence="1">
    <location>
        <begin position="12"/>
        <end position="32"/>
    </location>
</feature>
<dbReference type="AlphaFoldDB" id="A0A0H5NYU1"/>